<dbReference type="Pfam" id="PF04145">
    <property type="entry name" value="Ctr"/>
    <property type="match status" value="1"/>
</dbReference>
<name>A0ABP9YW04_9FUNG</name>
<keyword evidence="3 5" id="KW-1133">Transmembrane helix</keyword>
<dbReference type="EMBL" id="BAABUK010000009">
    <property type="protein sequence ID" value="GAA5811034.1"/>
    <property type="molecule type" value="Genomic_DNA"/>
</dbReference>
<keyword evidence="5" id="KW-0187">Copper transport</keyword>
<comment type="subcellular location">
    <subcellularLocation>
        <location evidence="1 5">Membrane</location>
        <topology evidence="1 5">Multi-pass membrane protein</topology>
    </subcellularLocation>
</comment>
<evidence type="ECO:0000256" key="5">
    <source>
        <dbReference type="RuleBase" id="RU367022"/>
    </source>
</evidence>
<evidence type="ECO:0000313" key="6">
    <source>
        <dbReference type="EMBL" id="GAA5811034.1"/>
    </source>
</evidence>
<dbReference type="Proteomes" id="UP001473302">
    <property type="component" value="Unassembled WGS sequence"/>
</dbReference>
<dbReference type="InterPro" id="IPR007274">
    <property type="entry name" value="Cop_transporter"/>
</dbReference>
<evidence type="ECO:0000256" key="1">
    <source>
        <dbReference type="ARBA" id="ARBA00004141"/>
    </source>
</evidence>
<keyword evidence="2 5" id="KW-0812">Transmembrane</keyword>
<dbReference type="PANTHER" id="PTHR12483:SF27">
    <property type="entry name" value="COPPER TRANSPORT PROTEIN CTR1"/>
    <property type="match status" value="1"/>
</dbReference>
<evidence type="ECO:0000256" key="4">
    <source>
        <dbReference type="ARBA" id="ARBA00023136"/>
    </source>
</evidence>
<keyword evidence="5" id="KW-0186">Copper</keyword>
<organism evidence="6 7">
    <name type="scientific">Mucor flavus</name>
    <dbReference type="NCBI Taxonomy" id="439312"/>
    <lineage>
        <taxon>Eukaryota</taxon>
        <taxon>Fungi</taxon>
        <taxon>Fungi incertae sedis</taxon>
        <taxon>Mucoromycota</taxon>
        <taxon>Mucoromycotina</taxon>
        <taxon>Mucoromycetes</taxon>
        <taxon>Mucorales</taxon>
        <taxon>Mucorineae</taxon>
        <taxon>Mucoraceae</taxon>
        <taxon>Mucor</taxon>
    </lineage>
</organism>
<keyword evidence="4 5" id="KW-0472">Membrane</keyword>
<dbReference type="PANTHER" id="PTHR12483">
    <property type="entry name" value="SOLUTE CARRIER FAMILY 31 COPPER TRANSPORTERS"/>
    <property type="match status" value="1"/>
</dbReference>
<feature type="transmembrane region" description="Helical" evidence="5">
    <location>
        <begin position="97"/>
        <end position="117"/>
    </location>
</feature>
<gene>
    <name evidence="6" type="ORF">MFLAVUS_004463</name>
</gene>
<evidence type="ECO:0000256" key="2">
    <source>
        <dbReference type="ARBA" id="ARBA00022692"/>
    </source>
</evidence>
<sequence>MENGKKWFHSDNQDLHLLFEPLSLTESTELATAYISIAIICALERGVTYLLDNKFHKSSEKLINSSVGERVCYVVTRTVLYGVATTLRLLYMLVVMYFNTGLFITVVSSLTLSQLVVELIKSSGPNKTGPLKKFQNKGYSDLSIVAQTGDMDDDEEDEYDTEAQTKEYNIPKIVISGES</sequence>
<accession>A0ABP9YW04</accession>
<comment type="caution">
    <text evidence="6">The sequence shown here is derived from an EMBL/GenBank/DDBJ whole genome shotgun (WGS) entry which is preliminary data.</text>
</comment>
<keyword evidence="7" id="KW-1185">Reference proteome</keyword>
<comment type="similarity">
    <text evidence="5">Belongs to the copper transporter (Ctr) (TC 1.A.56) family. SLC31A subfamily.</text>
</comment>
<reference evidence="6 7" key="1">
    <citation type="submission" date="2024-04" db="EMBL/GenBank/DDBJ databases">
        <title>genome sequences of Mucor flavus KT1a and Helicostylum pulchrum KT1b strains isolated from the surface of a dry-aged beef.</title>
        <authorList>
            <person name="Toyotome T."/>
            <person name="Hosono M."/>
            <person name="Torimaru M."/>
            <person name="Fukuda K."/>
            <person name="Mikami N."/>
        </authorList>
    </citation>
    <scope>NUCLEOTIDE SEQUENCE [LARGE SCALE GENOMIC DNA]</scope>
    <source>
        <strain evidence="6 7">KT1a</strain>
    </source>
</reference>
<keyword evidence="5" id="KW-0406">Ion transport</keyword>
<keyword evidence="5" id="KW-0813">Transport</keyword>
<protein>
    <recommendedName>
        <fullName evidence="5">Copper transport protein</fullName>
    </recommendedName>
</protein>
<evidence type="ECO:0000313" key="7">
    <source>
        <dbReference type="Proteomes" id="UP001473302"/>
    </source>
</evidence>
<proteinExistence type="inferred from homology"/>
<evidence type="ECO:0000256" key="3">
    <source>
        <dbReference type="ARBA" id="ARBA00022989"/>
    </source>
</evidence>